<comment type="caution">
    <text evidence="2">The sequence shown here is derived from an EMBL/GenBank/DDBJ whole genome shotgun (WGS) entry which is preliminary data.</text>
</comment>
<gene>
    <name evidence="2" type="ORF">BGZ95_004995</name>
</gene>
<keyword evidence="3" id="KW-1185">Reference proteome</keyword>
<feature type="non-terminal residue" evidence="2">
    <location>
        <position position="59"/>
    </location>
</feature>
<reference evidence="2" key="1">
    <citation type="journal article" date="2020" name="Fungal Divers.">
        <title>Resolving the Mortierellaceae phylogeny through synthesis of multi-gene phylogenetics and phylogenomics.</title>
        <authorList>
            <person name="Vandepol N."/>
            <person name="Liber J."/>
            <person name="Desiro A."/>
            <person name="Na H."/>
            <person name="Kennedy M."/>
            <person name="Barry K."/>
            <person name="Grigoriev I.V."/>
            <person name="Miller A.N."/>
            <person name="O'Donnell K."/>
            <person name="Stajich J.E."/>
            <person name="Bonito G."/>
        </authorList>
    </citation>
    <scope>NUCLEOTIDE SEQUENCE</scope>
    <source>
        <strain evidence="2">NRRL 28262</strain>
    </source>
</reference>
<sequence length="59" mass="7223">GPIRKAKTQSQSIWSGRTWKRADRECRARHLIRRSRRETRCRTRRSRSKGRSREESVWI</sequence>
<dbReference type="AlphaFoldDB" id="A0AAD4H8T2"/>
<evidence type="ECO:0000256" key="1">
    <source>
        <dbReference type="SAM" id="MobiDB-lite"/>
    </source>
</evidence>
<name>A0AAD4H8T2_9FUNG</name>
<proteinExistence type="predicted"/>
<evidence type="ECO:0000313" key="3">
    <source>
        <dbReference type="Proteomes" id="UP001194580"/>
    </source>
</evidence>
<feature type="region of interest" description="Disordered" evidence="1">
    <location>
        <begin position="37"/>
        <end position="59"/>
    </location>
</feature>
<feature type="compositionally biased region" description="Basic residues" evidence="1">
    <location>
        <begin position="37"/>
        <end position="50"/>
    </location>
</feature>
<feature type="non-terminal residue" evidence="2">
    <location>
        <position position="1"/>
    </location>
</feature>
<dbReference type="Proteomes" id="UP001194580">
    <property type="component" value="Unassembled WGS sequence"/>
</dbReference>
<dbReference type="EMBL" id="JAAAIL010000231">
    <property type="protein sequence ID" value="KAG0277972.1"/>
    <property type="molecule type" value="Genomic_DNA"/>
</dbReference>
<protein>
    <submittedName>
        <fullName evidence="2">Uncharacterized protein</fullName>
    </submittedName>
</protein>
<evidence type="ECO:0000313" key="2">
    <source>
        <dbReference type="EMBL" id="KAG0277972.1"/>
    </source>
</evidence>
<accession>A0AAD4H8T2</accession>
<organism evidence="2 3">
    <name type="scientific">Linnemannia exigua</name>
    <dbReference type="NCBI Taxonomy" id="604196"/>
    <lineage>
        <taxon>Eukaryota</taxon>
        <taxon>Fungi</taxon>
        <taxon>Fungi incertae sedis</taxon>
        <taxon>Mucoromycota</taxon>
        <taxon>Mortierellomycotina</taxon>
        <taxon>Mortierellomycetes</taxon>
        <taxon>Mortierellales</taxon>
        <taxon>Mortierellaceae</taxon>
        <taxon>Linnemannia</taxon>
    </lineage>
</organism>